<name>A0A6J5W0V0_PRUAR</name>
<accession>A0A6J5W0V0</accession>
<sequence>MSTTEDEKEAYSSVFTDRRKREEFIWNDRTDQNYFLTKGECQDCVNEGAESASIQVSILTPNQ</sequence>
<evidence type="ECO:0000313" key="4">
    <source>
        <dbReference type="Proteomes" id="UP000507245"/>
    </source>
</evidence>
<dbReference type="Proteomes" id="UP000507222">
    <property type="component" value="Unassembled WGS sequence"/>
</dbReference>
<dbReference type="AlphaFoldDB" id="A0A6J5W0V0"/>
<dbReference type="Proteomes" id="UP000507245">
    <property type="component" value="Unassembled WGS sequence"/>
</dbReference>
<evidence type="ECO:0000313" key="2">
    <source>
        <dbReference type="EMBL" id="CAB4295169.1"/>
    </source>
</evidence>
<evidence type="ECO:0000313" key="3">
    <source>
        <dbReference type="Proteomes" id="UP000507222"/>
    </source>
</evidence>
<reference evidence="2 3" key="2">
    <citation type="submission" date="2020-05" db="EMBL/GenBank/DDBJ databases">
        <authorList>
            <person name="Campoy J."/>
            <person name="Schneeberger K."/>
            <person name="Spophaly S."/>
        </authorList>
    </citation>
    <scope>NUCLEOTIDE SEQUENCE [LARGE SCALE GENOMIC DNA]</scope>
    <source>
        <strain evidence="2">PruArmRojPasFocal</strain>
    </source>
</reference>
<keyword evidence="4" id="KW-1185">Reference proteome</keyword>
<protein>
    <submittedName>
        <fullName evidence="2">Uncharacterized protein</fullName>
    </submittedName>
</protein>
<gene>
    <name evidence="1" type="ORF">CURHAP_LOCUS6433</name>
    <name evidence="2" type="ORF">ORAREDHAP_LOCUS6474</name>
</gene>
<evidence type="ECO:0000313" key="1">
    <source>
        <dbReference type="EMBL" id="CAB4264556.1"/>
    </source>
</evidence>
<dbReference type="EMBL" id="CAEKDK010000001">
    <property type="protein sequence ID" value="CAB4264556.1"/>
    <property type="molecule type" value="Genomic_DNA"/>
</dbReference>
<reference evidence="4" key="1">
    <citation type="journal article" date="2020" name="Genome Biol.">
        <title>Gamete binning: chromosome-level and haplotype-resolved genome assembly enabled by high-throughput single-cell sequencing of gamete genomes.</title>
        <authorList>
            <person name="Campoy J.A."/>
            <person name="Sun H."/>
            <person name="Goel M."/>
            <person name="Jiao W.-B."/>
            <person name="Folz-Donahue K."/>
            <person name="Wang N."/>
            <person name="Rubio M."/>
            <person name="Liu C."/>
            <person name="Kukat C."/>
            <person name="Ruiz D."/>
            <person name="Huettel B."/>
            <person name="Schneeberger K."/>
        </authorList>
    </citation>
    <scope>NUCLEOTIDE SEQUENCE [LARGE SCALE GENOMIC DNA]</scope>
    <source>
        <strain evidence="4">cv. Rojo Pasion</strain>
    </source>
</reference>
<proteinExistence type="predicted"/>
<dbReference type="EMBL" id="CAEKKB010000001">
    <property type="protein sequence ID" value="CAB4295169.1"/>
    <property type="molecule type" value="Genomic_DNA"/>
</dbReference>
<organism evidence="2 4">
    <name type="scientific">Prunus armeniaca</name>
    <name type="common">Apricot</name>
    <name type="synonym">Armeniaca vulgaris</name>
    <dbReference type="NCBI Taxonomy" id="36596"/>
    <lineage>
        <taxon>Eukaryota</taxon>
        <taxon>Viridiplantae</taxon>
        <taxon>Streptophyta</taxon>
        <taxon>Embryophyta</taxon>
        <taxon>Tracheophyta</taxon>
        <taxon>Spermatophyta</taxon>
        <taxon>Magnoliopsida</taxon>
        <taxon>eudicotyledons</taxon>
        <taxon>Gunneridae</taxon>
        <taxon>Pentapetalae</taxon>
        <taxon>rosids</taxon>
        <taxon>fabids</taxon>
        <taxon>Rosales</taxon>
        <taxon>Rosaceae</taxon>
        <taxon>Amygdaloideae</taxon>
        <taxon>Amygdaleae</taxon>
        <taxon>Prunus</taxon>
    </lineage>
</organism>